<dbReference type="InterPro" id="IPR037066">
    <property type="entry name" value="Plug_dom_sf"/>
</dbReference>
<organism evidence="18">
    <name type="scientific">Pseudomonas sp. WC2401</name>
    <dbReference type="NCBI Taxonomy" id="3234143"/>
    <lineage>
        <taxon>Bacteria</taxon>
        <taxon>Pseudomonadati</taxon>
        <taxon>Pseudomonadota</taxon>
        <taxon>Gammaproteobacteria</taxon>
        <taxon>Pseudomonadales</taxon>
        <taxon>Pseudomonadaceae</taxon>
        <taxon>Pseudomonas</taxon>
    </lineage>
</organism>
<sequence length="739" mass="80013">MLIVQVRFASTCLSTVDPMYLTKNEPFFHTAPSHLRWRRAFCMFLGLALPVIVQAAQPEEGAKSLQSWTLAPTTVSGAGHGYTAPTSESATRTDTPLVEVPQSVQVVTQSMLKEQGSRFLSDALVNVSGVRATKPQEALFAQPIVRGFPAEIYMNGLPAFGGTAASIDPTSLIGTERIEVLKGPTSALYGGGIGAPLGGLINVISKRPEAEPSAFLSMRAGSFGTVNPSMDINTPIGDKVAARISADYQENDSWIDHVNGHQWSIQPSVAFQLSPETELLLRGQYEDRSQLEFSGLPAAQALSGQIDRNAFPGASSGQPHTTIENRTTTAELRHEVNDDTRLSVSAQYYEGKIRDNGGFIFPELLGADPATPTVYPIFKLYLPTSIRESTLDTNLSSRIESLGGSHELMVGASYDRTDFTSGVSNAELIGELDLANPSYGISYGATPQTIVSQTNRYETKAVYLQDQATYGRFHLLGSLRLTQLNLKQQEQGVDTSYHRVTPRLGITYDLTESLALYAAYSTGFRGEFNYNGQETPKPELSRNYEAGVKLAYLDLGLSGTLAVFEQTRRNVSTPDPDPAKAILGYSVQSGEQRARGIEADLVWEPTPALSLLGNYAYTQAQVTEDNTIPMGDVLARVPRHSGRLAARYRILDGAVKGLGFGAGITALSARELTLPNTVSVPGYALLDAQTSYDFDCYTISVSAVNLTGRKVFETYQYLGSPVVLPTQPRSAYLTLTASF</sequence>
<dbReference type="Gene3D" id="2.170.130.10">
    <property type="entry name" value="TonB-dependent receptor, plug domain"/>
    <property type="match status" value="1"/>
</dbReference>
<evidence type="ECO:0000313" key="18">
    <source>
        <dbReference type="EMBL" id="XDV04463.1"/>
    </source>
</evidence>
<dbReference type="PANTHER" id="PTHR32552:SF68">
    <property type="entry name" value="FERRICHROME OUTER MEMBRANE TRANSPORTER_PHAGE RECEPTOR"/>
    <property type="match status" value="1"/>
</dbReference>
<reference evidence="18" key="1">
    <citation type="submission" date="2024-07" db="EMBL/GenBank/DDBJ databases">
        <authorList>
            <person name="Biller S.J."/>
        </authorList>
    </citation>
    <scope>NUCLEOTIDE SEQUENCE</scope>
    <source>
        <strain evidence="18">WC2401</strain>
    </source>
</reference>
<evidence type="ECO:0000256" key="6">
    <source>
        <dbReference type="ARBA" id="ARBA00022692"/>
    </source>
</evidence>
<dbReference type="EMBL" id="CP165623">
    <property type="protein sequence ID" value="XDV04463.1"/>
    <property type="molecule type" value="Genomic_DNA"/>
</dbReference>
<feature type="domain" description="TonB-dependent receptor plug" evidence="17">
    <location>
        <begin position="97"/>
        <end position="192"/>
    </location>
</feature>
<accession>A0AB39WVG7</accession>
<keyword evidence="11 14" id="KW-0472">Membrane</keyword>
<dbReference type="NCBIfam" id="TIGR01783">
    <property type="entry name" value="TonB-siderophor"/>
    <property type="match status" value="1"/>
</dbReference>
<dbReference type="InterPro" id="IPR000531">
    <property type="entry name" value="Beta-barrel_TonB"/>
</dbReference>
<dbReference type="PANTHER" id="PTHR32552">
    <property type="entry name" value="FERRICHROME IRON RECEPTOR-RELATED"/>
    <property type="match status" value="1"/>
</dbReference>
<evidence type="ECO:0000256" key="4">
    <source>
        <dbReference type="ARBA" id="ARBA00022452"/>
    </source>
</evidence>
<keyword evidence="13 14" id="KW-0998">Cell outer membrane</keyword>
<evidence type="ECO:0000256" key="2">
    <source>
        <dbReference type="ARBA" id="ARBA00009810"/>
    </source>
</evidence>
<keyword evidence="10 15" id="KW-0798">TonB box</keyword>
<dbReference type="PROSITE" id="PS52016">
    <property type="entry name" value="TONB_DEPENDENT_REC_3"/>
    <property type="match status" value="1"/>
</dbReference>
<dbReference type="InterPro" id="IPR010105">
    <property type="entry name" value="TonB_sidphr_rcpt"/>
</dbReference>
<evidence type="ECO:0000256" key="9">
    <source>
        <dbReference type="ARBA" id="ARBA00023065"/>
    </source>
</evidence>
<dbReference type="InterPro" id="IPR036942">
    <property type="entry name" value="Beta-barrel_TonB_sf"/>
</dbReference>
<evidence type="ECO:0000256" key="3">
    <source>
        <dbReference type="ARBA" id="ARBA00022448"/>
    </source>
</evidence>
<evidence type="ECO:0000256" key="12">
    <source>
        <dbReference type="ARBA" id="ARBA00023170"/>
    </source>
</evidence>
<evidence type="ECO:0000256" key="13">
    <source>
        <dbReference type="ARBA" id="ARBA00023237"/>
    </source>
</evidence>
<evidence type="ECO:0000259" key="17">
    <source>
        <dbReference type="Pfam" id="PF07715"/>
    </source>
</evidence>
<evidence type="ECO:0000256" key="5">
    <source>
        <dbReference type="ARBA" id="ARBA00022496"/>
    </source>
</evidence>
<dbReference type="GO" id="GO:0015344">
    <property type="term" value="F:siderophore uptake transmembrane transporter activity"/>
    <property type="evidence" value="ECO:0007669"/>
    <property type="project" value="TreeGrafter"/>
</dbReference>
<dbReference type="SUPFAM" id="SSF56935">
    <property type="entry name" value="Porins"/>
    <property type="match status" value="1"/>
</dbReference>
<evidence type="ECO:0000256" key="11">
    <source>
        <dbReference type="ARBA" id="ARBA00023136"/>
    </source>
</evidence>
<dbReference type="CDD" id="cd01347">
    <property type="entry name" value="ligand_gated_channel"/>
    <property type="match status" value="1"/>
</dbReference>
<keyword evidence="5" id="KW-0410">Iron transport</keyword>
<evidence type="ECO:0000256" key="8">
    <source>
        <dbReference type="ARBA" id="ARBA00023004"/>
    </source>
</evidence>
<dbReference type="GO" id="GO:0038023">
    <property type="term" value="F:signaling receptor activity"/>
    <property type="evidence" value="ECO:0007669"/>
    <property type="project" value="InterPro"/>
</dbReference>
<evidence type="ECO:0000259" key="16">
    <source>
        <dbReference type="Pfam" id="PF00593"/>
    </source>
</evidence>
<dbReference type="Pfam" id="PF07715">
    <property type="entry name" value="Plug"/>
    <property type="match status" value="1"/>
</dbReference>
<dbReference type="InterPro" id="IPR039426">
    <property type="entry name" value="TonB-dep_rcpt-like"/>
</dbReference>
<protein>
    <submittedName>
        <fullName evidence="18">TonB-dependent siderophore receptor</fullName>
    </submittedName>
</protein>
<keyword evidence="6 14" id="KW-0812">Transmembrane</keyword>
<dbReference type="RefSeq" id="WP_315246453.1">
    <property type="nucleotide sequence ID" value="NZ_CP165623.1"/>
</dbReference>
<evidence type="ECO:0000256" key="10">
    <source>
        <dbReference type="ARBA" id="ARBA00023077"/>
    </source>
</evidence>
<comment type="subcellular location">
    <subcellularLocation>
        <location evidence="1 14">Cell outer membrane</location>
        <topology evidence="1 14">Multi-pass membrane protein</topology>
    </subcellularLocation>
</comment>
<comment type="similarity">
    <text evidence="2 14 15">Belongs to the TonB-dependent receptor family.</text>
</comment>
<dbReference type="GO" id="GO:0015891">
    <property type="term" value="P:siderophore transport"/>
    <property type="evidence" value="ECO:0007669"/>
    <property type="project" value="InterPro"/>
</dbReference>
<evidence type="ECO:0000256" key="14">
    <source>
        <dbReference type="PROSITE-ProRule" id="PRU01360"/>
    </source>
</evidence>
<gene>
    <name evidence="18" type="ORF">AB3G35_15380</name>
</gene>
<keyword evidence="4 14" id="KW-1134">Transmembrane beta strand</keyword>
<dbReference type="GO" id="GO:0009279">
    <property type="term" value="C:cell outer membrane"/>
    <property type="evidence" value="ECO:0007669"/>
    <property type="project" value="UniProtKB-SubCell"/>
</dbReference>
<evidence type="ECO:0000256" key="1">
    <source>
        <dbReference type="ARBA" id="ARBA00004571"/>
    </source>
</evidence>
<keyword evidence="12 18" id="KW-0675">Receptor</keyword>
<keyword evidence="8" id="KW-0408">Iron</keyword>
<keyword evidence="9" id="KW-0406">Ion transport</keyword>
<dbReference type="InterPro" id="IPR012910">
    <property type="entry name" value="Plug_dom"/>
</dbReference>
<evidence type="ECO:0000256" key="15">
    <source>
        <dbReference type="RuleBase" id="RU003357"/>
    </source>
</evidence>
<dbReference type="Gene3D" id="2.40.170.20">
    <property type="entry name" value="TonB-dependent receptor, beta-barrel domain"/>
    <property type="match status" value="1"/>
</dbReference>
<feature type="domain" description="TonB-dependent receptor-like beta-barrel" evidence="16">
    <location>
        <begin position="279"/>
        <end position="706"/>
    </location>
</feature>
<keyword evidence="7" id="KW-0732">Signal</keyword>
<evidence type="ECO:0000256" key="7">
    <source>
        <dbReference type="ARBA" id="ARBA00022729"/>
    </source>
</evidence>
<proteinExistence type="inferred from homology"/>
<dbReference type="AlphaFoldDB" id="A0AB39WVG7"/>
<name>A0AB39WVG7_9PSED</name>
<dbReference type="Pfam" id="PF00593">
    <property type="entry name" value="TonB_dep_Rec_b-barrel"/>
    <property type="match status" value="1"/>
</dbReference>
<keyword evidence="3 14" id="KW-0813">Transport</keyword>